<keyword evidence="3 6" id="KW-0349">Heme</keyword>
<dbReference type="InterPro" id="IPR036396">
    <property type="entry name" value="Cyt_P450_sf"/>
</dbReference>
<dbReference type="SUPFAM" id="SSF48264">
    <property type="entry name" value="Cytochrome P450"/>
    <property type="match status" value="1"/>
</dbReference>
<protein>
    <submittedName>
        <fullName evidence="8">Plasma membrane</fullName>
    </submittedName>
</protein>
<evidence type="ECO:0000313" key="8">
    <source>
        <dbReference type="EMBL" id="TID20071.1"/>
    </source>
</evidence>
<keyword evidence="5 6" id="KW-0408">Iron</keyword>
<dbReference type="AlphaFoldDB" id="A0A4Z1NVV4"/>
<sequence length="443" mass="50586">MCRYLSGREPFELKLGFQRTYILTDPKDVSSMFKASSSMTFDKFGQDLLGMFGCSAEGNKKIWANTATLPGFKKAPWNPKGLPIGPLCLELFAQQFLPGPRLDEYVKITVDCIRDDFQKCMPRKGEPFLLQKWCAVNINKALTLSLLGRVMDDINPQLLDTFLQFNQTGWKLIFGYPRWVARDTHRSRDVILNTMEAFVKVPRIQRHDQAYIINCVEEEGRNIGLDDRDMAAMFSMIFWGINSNAYKICFWMLSEILFHQYLYEVARAEAIQICKLEMSERQLASITATCPNLNSVWNECLRLGSASASTRYVNRDTMIGNSLLRQDGIVMAPYSQMHQDPDYFGAHPDEFDHRRFLESSSMEKQSAFKPWGGGVTHCPGRHVAKLEVFLFVSLALTECDLKVAQEDEKGHPLQQKKPKFDMTSPCMGVRNPVDNQDIYVVAA</sequence>
<accession>A0A4Z1NVV4</accession>
<proteinExistence type="inferred from homology"/>
<keyword evidence="7" id="KW-0560">Oxidoreductase</keyword>
<reference evidence="8 9" key="1">
    <citation type="submission" date="2019-04" db="EMBL/GenBank/DDBJ databases">
        <title>High contiguity whole genome sequence and gene annotation resource for two Venturia nashicola isolates.</title>
        <authorList>
            <person name="Prokchorchik M."/>
            <person name="Won K."/>
            <person name="Lee Y."/>
            <person name="Choi E.D."/>
            <person name="Segonzac C."/>
            <person name="Sohn K.H."/>
        </authorList>
    </citation>
    <scope>NUCLEOTIDE SEQUENCE [LARGE SCALE GENOMIC DNA]</scope>
    <source>
        <strain evidence="8 9">PRI2</strain>
    </source>
</reference>
<evidence type="ECO:0000256" key="7">
    <source>
        <dbReference type="RuleBase" id="RU000461"/>
    </source>
</evidence>
<evidence type="ECO:0000256" key="2">
    <source>
        <dbReference type="ARBA" id="ARBA00010617"/>
    </source>
</evidence>
<organism evidence="8 9">
    <name type="scientific">Venturia nashicola</name>
    <dbReference type="NCBI Taxonomy" id="86259"/>
    <lineage>
        <taxon>Eukaryota</taxon>
        <taxon>Fungi</taxon>
        <taxon>Dikarya</taxon>
        <taxon>Ascomycota</taxon>
        <taxon>Pezizomycotina</taxon>
        <taxon>Dothideomycetes</taxon>
        <taxon>Pleosporomycetidae</taxon>
        <taxon>Venturiales</taxon>
        <taxon>Venturiaceae</taxon>
        <taxon>Venturia</taxon>
    </lineage>
</organism>
<evidence type="ECO:0000256" key="3">
    <source>
        <dbReference type="ARBA" id="ARBA00022617"/>
    </source>
</evidence>
<dbReference type="GO" id="GO:0005506">
    <property type="term" value="F:iron ion binding"/>
    <property type="evidence" value="ECO:0007669"/>
    <property type="project" value="InterPro"/>
</dbReference>
<dbReference type="InterPro" id="IPR002403">
    <property type="entry name" value="Cyt_P450_E_grp-IV"/>
</dbReference>
<comment type="cofactor">
    <cofactor evidence="1 6">
        <name>heme</name>
        <dbReference type="ChEBI" id="CHEBI:30413"/>
    </cofactor>
</comment>
<dbReference type="GO" id="GO:0008395">
    <property type="term" value="F:steroid hydroxylase activity"/>
    <property type="evidence" value="ECO:0007669"/>
    <property type="project" value="TreeGrafter"/>
</dbReference>
<feature type="binding site" description="axial binding residue" evidence="6">
    <location>
        <position position="378"/>
    </location>
    <ligand>
        <name>heme</name>
        <dbReference type="ChEBI" id="CHEBI:30413"/>
    </ligand>
    <ligandPart>
        <name>Fe</name>
        <dbReference type="ChEBI" id="CHEBI:18248"/>
    </ligandPart>
</feature>
<gene>
    <name evidence="8" type="ORF">E6O75_ATG07531</name>
</gene>
<evidence type="ECO:0000256" key="5">
    <source>
        <dbReference type="ARBA" id="ARBA00023004"/>
    </source>
</evidence>
<dbReference type="InterPro" id="IPR050529">
    <property type="entry name" value="CYP450_sterol_14alpha_dmase"/>
</dbReference>
<dbReference type="InterPro" id="IPR001128">
    <property type="entry name" value="Cyt_P450"/>
</dbReference>
<dbReference type="Pfam" id="PF00067">
    <property type="entry name" value="p450"/>
    <property type="match status" value="1"/>
</dbReference>
<dbReference type="CDD" id="cd11040">
    <property type="entry name" value="CYP7_CYP8-like"/>
    <property type="match status" value="1"/>
</dbReference>
<dbReference type="Proteomes" id="UP000298493">
    <property type="component" value="Unassembled WGS sequence"/>
</dbReference>
<dbReference type="Gene3D" id="1.10.630.10">
    <property type="entry name" value="Cytochrome P450"/>
    <property type="match status" value="1"/>
</dbReference>
<name>A0A4Z1NVV4_9PEZI</name>
<dbReference type="InterPro" id="IPR017972">
    <property type="entry name" value="Cyt_P450_CS"/>
</dbReference>
<evidence type="ECO:0000256" key="6">
    <source>
        <dbReference type="PIRSR" id="PIRSR602403-1"/>
    </source>
</evidence>
<evidence type="ECO:0000256" key="1">
    <source>
        <dbReference type="ARBA" id="ARBA00001971"/>
    </source>
</evidence>
<comment type="similarity">
    <text evidence="2 7">Belongs to the cytochrome P450 family.</text>
</comment>
<dbReference type="STRING" id="86259.A0A4Z1NVV4"/>
<dbReference type="EMBL" id="SNSC02000011">
    <property type="protein sequence ID" value="TID20071.1"/>
    <property type="molecule type" value="Genomic_DNA"/>
</dbReference>
<dbReference type="PRINTS" id="PR00465">
    <property type="entry name" value="EP450IV"/>
</dbReference>
<dbReference type="PANTHER" id="PTHR24304">
    <property type="entry name" value="CYTOCHROME P450 FAMILY 7"/>
    <property type="match status" value="1"/>
</dbReference>
<evidence type="ECO:0000256" key="4">
    <source>
        <dbReference type="ARBA" id="ARBA00022723"/>
    </source>
</evidence>
<dbReference type="GO" id="GO:0016705">
    <property type="term" value="F:oxidoreductase activity, acting on paired donors, with incorporation or reduction of molecular oxygen"/>
    <property type="evidence" value="ECO:0007669"/>
    <property type="project" value="InterPro"/>
</dbReference>
<keyword evidence="7" id="KW-0503">Monooxygenase</keyword>
<dbReference type="PROSITE" id="PS00086">
    <property type="entry name" value="CYTOCHROME_P450"/>
    <property type="match status" value="1"/>
</dbReference>
<keyword evidence="9" id="KW-1185">Reference proteome</keyword>
<dbReference type="PANTHER" id="PTHR24304:SF2">
    <property type="entry name" value="24-HYDROXYCHOLESTEROL 7-ALPHA-HYDROXYLASE"/>
    <property type="match status" value="1"/>
</dbReference>
<evidence type="ECO:0000313" key="9">
    <source>
        <dbReference type="Proteomes" id="UP000298493"/>
    </source>
</evidence>
<dbReference type="GO" id="GO:0020037">
    <property type="term" value="F:heme binding"/>
    <property type="evidence" value="ECO:0007669"/>
    <property type="project" value="InterPro"/>
</dbReference>
<keyword evidence="4 6" id="KW-0479">Metal-binding</keyword>
<comment type="caution">
    <text evidence="8">The sequence shown here is derived from an EMBL/GenBank/DDBJ whole genome shotgun (WGS) entry which is preliminary data.</text>
</comment>